<dbReference type="PANTHER" id="PTHR30269">
    <property type="entry name" value="TRANSMEMBRANE PROTEIN YFCA"/>
    <property type="match status" value="1"/>
</dbReference>
<keyword evidence="5 8" id="KW-0812">Transmembrane</keyword>
<dbReference type="InterPro" id="IPR052017">
    <property type="entry name" value="TSUP"/>
</dbReference>
<feature type="transmembrane region" description="Helical" evidence="8">
    <location>
        <begin position="233"/>
        <end position="250"/>
    </location>
</feature>
<protein>
    <recommendedName>
        <fullName evidence="8">Probable membrane transporter protein</fullName>
    </recommendedName>
</protein>
<accession>A0A369WAN3</accession>
<feature type="transmembrane region" description="Helical" evidence="8">
    <location>
        <begin position="202"/>
        <end position="221"/>
    </location>
</feature>
<dbReference type="EMBL" id="QQNH01000001">
    <property type="protein sequence ID" value="RDE10450.1"/>
    <property type="molecule type" value="Genomic_DNA"/>
</dbReference>
<reference evidence="10" key="1">
    <citation type="submission" date="2018-07" db="EMBL/GenBank/DDBJ databases">
        <authorList>
            <person name="Liu B.-T."/>
            <person name="Du Z."/>
        </authorList>
    </citation>
    <scope>NUCLEOTIDE SEQUENCE [LARGE SCALE GENOMIC DNA]</scope>
    <source>
        <strain evidence="10">XYN52</strain>
    </source>
</reference>
<keyword evidence="7 8" id="KW-0472">Membrane</keyword>
<dbReference type="Proteomes" id="UP000253759">
    <property type="component" value="Unassembled WGS sequence"/>
</dbReference>
<proteinExistence type="inferred from homology"/>
<evidence type="ECO:0000256" key="5">
    <source>
        <dbReference type="ARBA" id="ARBA00022692"/>
    </source>
</evidence>
<keyword evidence="10" id="KW-1185">Reference proteome</keyword>
<dbReference type="GO" id="GO:0005886">
    <property type="term" value="C:plasma membrane"/>
    <property type="evidence" value="ECO:0007669"/>
    <property type="project" value="UniProtKB-SubCell"/>
</dbReference>
<evidence type="ECO:0000313" key="10">
    <source>
        <dbReference type="Proteomes" id="UP000253759"/>
    </source>
</evidence>
<dbReference type="OrthoDB" id="8478323at2"/>
<dbReference type="AlphaFoldDB" id="A0A369WAN3"/>
<organism evidence="9 10">
    <name type="scientific">Pelagibacterium lacus</name>
    <dbReference type="NCBI Taxonomy" id="2282655"/>
    <lineage>
        <taxon>Bacteria</taxon>
        <taxon>Pseudomonadati</taxon>
        <taxon>Pseudomonadota</taxon>
        <taxon>Alphaproteobacteria</taxon>
        <taxon>Hyphomicrobiales</taxon>
        <taxon>Devosiaceae</taxon>
        <taxon>Pelagibacterium</taxon>
    </lineage>
</organism>
<evidence type="ECO:0000313" key="9">
    <source>
        <dbReference type="EMBL" id="RDE10450.1"/>
    </source>
</evidence>
<comment type="caution">
    <text evidence="9">The sequence shown here is derived from an EMBL/GenBank/DDBJ whole genome shotgun (WGS) entry which is preliminary data.</text>
</comment>
<name>A0A369WAN3_9HYPH</name>
<evidence type="ECO:0000256" key="2">
    <source>
        <dbReference type="ARBA" id="ARBA00009142"/>
    </source>
</evidence>
<comment type="similarity">
    <text evidence="2 8">Belongs to the 4-toluene sulfonate uptake permease (TSUP) (TC 2.A.102) family.</text>
</comment>
<keyword evidence="4 8" id="KW-1003">Cell membrane</keyword>
<feature type="transmembrane region" description="Helical" evidence="8">
    <location>
        <begin position="12"/>
        <end position="33"/>
    </location>
</feature>
<feature type="transmembrane region" description="Helical" evidence="8">
    <location>
        <begin position="134"/>
        <end position="158"/>
    </location>
</feature>
<keyword evidence="6 8" id="KW-1133">Transmembrane helix</keyword>
<feature type="transmembrane region" description="Helical" evidence="8">
    <location>
        <begin position="104"/>
        <end position="122"/>
    </location>
</feature>
<evidence type="ECO:0000256" key="8">
    <source>
        <dbReference type="RuleBase" id="RU363041"/>
    </source>
</evidence>
<evidence type="ECO:0000256" key="7">
    <source>
        <dbReference type="ARBA" id="ARBA00023136"/>
    </source>
</evidence>
<evidence type="ECO:0000256" key="3">
    <source>
        <dbReference type="ARBA" id="ARBA00022448"/>
    </source>
</evidence>
<gene>
    <name evidence="9" type="ORF">DVH29_00405</name>
</gene>
<comment type="subcellular location">
    <subcellularLocation>
        <location evidence="1 8">Cell membrane</location>
        <topology evidence="1 8">Multi-pass membrane protein</topology>
    </subcellularLocation>
</comment>
<evidence type="ECO:0000256" key="4">
    <source>
        <dbReference type="ARBA" id="ARBA00022475"/>
    </source>
</evidence>
<evidence type="ECO:0000256" key="1">
    <source>
        <dbReference type="ARBA" id="ARBA00004651"/>
    </source>
</evidence>
<evidence type="ECO:0000256" key="6">
    <source>
        <dbReference type="ARBA" id="ARBA00022989"/>
    </source>
</evidence>
<dbReference type="Pfam" id="PF01925">
    <property type="entry name" value="TauE"/>
    <property type="match status" value="1"/>
</dbReference>
<feature type="transmembrane region" description="Helical" evidence="8">
    <location>
        <begin position="78"/>
        <end position="97"/>
    </location>
</feature>
<dbReference type="RefSeq" id="WP_114644172.1">
    <property type="nucleotide sequence ID" value="NZ_QQNH01000001.1"/>
</dbReference>
<dbReference type="InterPro" id="IPR002781">
    <property type="entry name" value="TM_pro_TauE-like"/>
</dbReference>
<dbReference type="PANTHER" id="PTHR30269:SF37">
    <property type="entry name" value="MEMBRANE TRANSPORTER PROTEIN"/>
    <property type="match status" value="1"/>
</dbReference>
<sequence length="251" mass="26190">MFDLSIFAPDGIAAWTVAALLLLSFAASALTAMFSLGGGLAMLAGLGLVFPPAVVIPFHGCIQLGSNFGRAIIQRPHIQWHLVVWLGLGSAAGALAGGSVAVSLPEALFSAVIGLFILYSAWVPQPRVTGHGPLANFVAGAVIGALSMFIGAAGPLIANFLRKLDDRRKLIATQATVLVLSNSAKVAAFTLFGFAFGRYVPLILAMVATGFAGTLVGSHMLDRIPEEKFRIGFRLALTVMALEMLRAAIFG</sequence>
<feature type="transmembrane region" description="Helical" evidence="8">
    <location>
        <begin position="40"/>
        <end position="58"/>
    </location>
</feature>
<keyword evidence="3" id="KW-0813">Transport</keyword>